<accession>A0A3B0CMX0</accession>
<dbReference type="EMBL" id="RBAH01000003">
    <property type="protein sequence ID" value="RKN85737.1"/>
    <property type="molecule type" value="Genomic_DNA"/>
</dbReference>
<organism evidence="2 3">
    <name type="scientific">Paenibacillus ginsengarvi</name>
    <dbReference type="NCBI Taxonomy" id="400777"/>
    <lineage>
        <taxon>Bacteria</taxon>
        <taxon>Bacillati</taxon>
        <taxon>Bacillota</taxon>
        <taxon>Bacilli</taxon>
        <taxon>Bacillales</taxon>
        <taxon>Paenibacillaceae</taxon>
        <taxon>Paenibacillus</taxon>
    </lineage>
</organism>
<dbReference type="AlphaFoldDB" id="A0A3B0CMX0"/>
<feature type="domain" description="DUF7662" evidence="1">
    <location>
        <begin position="5"/>
        <end position="81"/>
    </location>
</feature>
<gene>
    <name evidence="2" type="ORF">D7M11_05175</name>
</gene>
<protein>
    <recommendedName>
        <fullName evidence="1">DUF7662 domain-containing protein</fullName>
    </recommendedName>
</protein>
<name>A0A3B0CMX0_9BACL</name>
<evidence type="ECO:0000259" key="1">
    <source>
        <dbReference type="Pfam" id="PF24698"/>
    </source>
</evidence>
<dbReference type="OrthoDB" id="1551455at2"/>
<dbReference type="Proteomes" id="UP000282311">
    <property type="component" value="Unassembled WGS sequence"/>
</dbReference>
<evidence type="ECO:0000313" key="3">
    <source>
        <dbReference type="Proteomes" id="UP000282311"/>
    </source>
</evidence>
<dbReference type="InterPro" id="IPR056079">
    <property type="entry name" value="DUF7662"/>
</dbReference>
<keyword evidence="3" id="KW-1185">Reference proteome</keyword>
<reference evidence="2 3" key="1">
    <citation type="journal article" date="2007" name="Int. J. Syst. Evol. Microbiol.">
        <title>Paenibacillus ginsengarvi sp. nov., isolated from soil from ginseng cultivation.</title>
        <authorList>
            <person name="Yoon M.H."/>
            <person name="Ten L.N."/>
            <person name="Im W.T."/>
        </authorList>
    </citation>
    <scope>NUCLEOTIDE SEQUENCE [LARGE SCALE GENOMIC DNA]</scope>
    <source>
        <strain evidence="2 3">KCTC 13059</strain>
    </source>
</reference>
<evidence type="ECO:0000313" key="2">
    <source>
        <dbReference type="EMBL" id="RKN85737.1"/>
    </source>
</evidence>
<dbReference type="Pfam" id="PF24698">
    <property type="entry name" value="DUF7662"/>
    <property type="match status" value="1"/>
</dbReference>
<comment type="caution">
    <text evidence="2">The sequence shown here is derived from an EMBL/GenBank/DDBJ whole genome shotgun (WGS) entry which is preliminary data.</text>
</comment>
<sequence>MMNKYKRLEEYLNVQTNPRVTLAFEQIEDILGFQLPPKARTEPQWWNNTISDSESQAIAWLKVFRRVSHVKPGERVTFVRAIL</sequence>
<dbReference type="RefSeq" id="WP_120746106.1">
    <property type="nucleotide sequence ID" value="NZ_RBAH01000003.1"/>
</dbReference>
<proteinExistence type="predicted"/>